<evidence type="ECO:0000313" key="5">
    <source>
        <dbReference type="Proteomes" id="UP000053562"/>
    </source>
</evidence>
<evidence type="ECO:0000259" key="3">
    <source>
        <dbReference type="SMART" id="SM01099"/>
    </source>
</evidence>
<feature type="domain" description="CPW-WPC" evidence="3">
    <location>
        <begin position="218"/>
        <end position="275"/>
    </location>
</feature>
<accession>A0A0J9S8Q7</accession>
<keyword evidence="2" id="KW-0732">Signal</keyword>
<name>A0A0J9S8Q7_PLAVI</name>
<dbReference type="Proteomes" id="UP000053562">
    <property type="component" value="Unassembled WGS sequence"/>
</dbReference>
<feature type="domain" description="CPW-WPC" evidence="3">
    <location>
        <begin position="277"/>
        <end position="335"/>
    </location>
</feature>
<sequence length="482" mass="53943">MNNGHLFILLAILTTWGSNPHFSRTAEIEHDKTESAVSSSGILKNVVKHAPKVSSKEIEDSEIRIAKMAHEEENKKLQKMGKCAKDYTLPCPKFWKKKIMNKSENICIASSTYNGFCNPSQSFDNFTQNEKIKFETSCNVEWGCKNVVTDACESGKRNYNEPCPEGFISQNDNTCAADLTVYDGLCNGEKIDFTHLTSEEKQNWSVACEAYWPCYVNCEALSVCPSKWKQINSYECAPPRSYNGPCKDTKNFKFFNERMKIKFEDKCKVTFACTELCEKNYLQECPLHWGEKNGYCLAPPSFNLCERKKFPYRNLTQDEKKQFEEECSVQWPCRESPFCEMDWAAECPLNWVKETPREGANRQGGNQQGDEYICTADSSLYSGKCAFISLPNGADEEAKRELASTCDTPWPCSSAGAASDAASNAAAEGGPLPPSDRKRGERRGRATTNGPVTLKGGVRASAGPAYRVVDDQGDLPLADIMR</sequence>
<feature type="domain" description="CPW-WPC" evidence="3">
    <location>
        <begin position="83"/>
        <end position="146"/>
    </location>
</feature>
<gene>
    <name evidence="4" type="ORF">PVIIG_05964</name>
</gene>
<protein>
    <recommendedName>
        <fullName evidence="3">CPW-WPC domain-containing protein</fullName>
    </recommendedName>
</protein>
<organism evidence="4 5">
    <name type="scientific">Plasmodium vivax India VII</name>
    <dbReference type="NCBI Taxonomy" id="1077284"/>
    <lineage>
        <taxon>Eukaryota</taxon>
        <taxon>Sar</taxon>
        <taxon>Alveolata</taxon>
        <taxon>Apicomplexa</taxon>
        <taxon>Aconoidasida</taxon>
        <taxon>Haemosporida</taxon>
        <taxon>Plasmodiidae</taxon>
        <taxon>Plasmodium</taxon>
        <taxon>Plasmodium (Plasmodium)</taxon>
    </lineage>
</organism>
<evidence type="ECO:0000256" key="1">
    <source>
        <dbReference type="SAM" id="MobiDB-lite"/>
    </source>
</evidence>
<proteinExistence type="predicted"/>
<dbReference type="EMBL" id="KQ234348">
    <property type="protein sequence ID" value="KMZ79119.1"/>
    <property type="molecule type" value="Genomic_DNA"/>
</dbReference>
<feature type="signal peptide" evidence="2">
    <location>
        <begin position="1"/>
        <end position="25"/>
    </location>
</feature>
<dbReference type="InterPro" id="IPR006387">
    <property type="entry name" value="CPW_WPC_dom"/>
</dbReference>
<feature type="region of interest" description="Disordered" evidence="1">
    <location>
        <begin position="417"/>
        <end position="482"/>
    </location>
</feature>
<dbReference type="NCBIfam" id="TIGR01492">
    <property type="entry name" value="CPW_WPC"/>
    <property type="match status" value="4"/>
</dbReference>
<evidence type="ECO:0000256" key="2">
    <source>
        <dbReference type="SAM" id="SignalP"/>
    </source>
</evidence>
<feature type="chain" id="PRO_5005322045" description="CPW-WPC domain-containing protein" evidence="2">
    <location>
        <begin position="26"/>
        <end position="482"/>
    </location>
</feature>
<dbReference type="AlphaFoldDB" id="A0A0J9S8Q7"/>
<feature type="domain" description="CPW-WPC" evidence="3">
    <location>
        <begin position="339"/>
        <end position="414"/>
    </location>
</feature>
<dbReference type="OrthoDB" id="373941at2759"/>
<feature type="domain" description="CPW-WPC" evidence="3">
    <location>
        <begin position="152"/>
        <end position="216"/>
    </location>
</feature>
<dbReference type="Pfam" id="PF09717">
    <property type="entry name" value="CPW_WPC"/>
    <property type="match status" value="5"/>
</dbReference>
<feature type="compositionally biased region" description="Low complexity" evidence="1">
    <location>
        <begin position="417"/>
        <end position="427"/>
    </location>
</feature>
<dbReference type="SMART" id="SM01099">
    <property type="entry name" value="CPW_WPC"/>
    <property type="match status" value="5"/>
</dbReference>
<evidence type="ECO:0000313" key="4">
    <source>
        <dbReference type="EMBL" id="KMZ79119.1"/>
    </source>
</evidence>
<reference evidence="4 5" key="1">
    <citation type="submission" date="2011-08" db="EMBL/GenBank/DDBJ databases">
        <title>The Genome Sequence of Plasmodium vivax India VII.</title>
        <authorList>
            <consortium name="The Broad Institute Genome Sequencing Platform"/>
            <consortium name="The Broad Institute Genome Sequencing Center for Infectious Disease"/>
            <person name="Neafsey D."/>
            <person name="Carlton J."/>
            <person name="Barnwell J."/>
            <person name="Collins W."/>
            <person name="Escalante A."/>
            <person name="Mullikin J."/>
            <person name="Saul A."/>
            <person name="Guigo R."/>
            <person name="Camara F."/>
            <person name="Young S.K."/>
            <person name="Zeng Q."/>
            <person name="Gargeya S."/>
            <person name="Fitzgerald M."/>
            <person name="Haas B."/>
            <person name="Abouelleil A."/>
            <person name="Alvarado L."/>
            <person name="Arachchi H.M."/>
            <person name="Berlin A."/>
            <person name="Brown A."/>
            <person name="Chapman S.B."/>
            <person name="Chen Z."/>
            <person name="Dunbar C."/>
            <person name="Freedman E."/>
            <person name="Gearin G."/>
            <person name="Gellesch M."/>
            <person name="Goldberg J."/>
            <person name="Griggs A."/>
            <person name="Gujja S."/>
            <person name="Heiman D."/>
            <person name="Howarth C."/>
            <person name="Larson L."/>
            <person name="Lui A."/>
            <person name="MacDonald P.J.P."/>
            <person name="Montmayeur A."/>
            <person name="Murphy C."/>
            <person name="Neiman D."/>
            <person name="Pearson M."/>
            <person name="Priest M."/>
            <person name="Roberts A."/>
            <person name="Saif S."/>
            <person name="Shea T."/>
            <person name="Shenoy N."/>
            <person name="Sisk P."/>
            <person name="Stolte C."/>
            <person name="Sykes S."/>
            <person name="Wortman J."/>
            <person name="Nusbaum C."/>
            <person name="Birren B."/>
        </authorList>
    </citation>
    <scope>NUCLEOTIDE SEQUENCE [LARGE SCALE GENOMIC DNA]</scope>
    <source>
        <strain evidence="4 5">India VII</strain>
    </source>
</reference>